<dbReference type="CDD" id="cd14797">
    <property type="entry name" value="DUF302"/>
    <property type="match status" value="1"/>
</dbReference>
<keyword evidence="3" id="KW-1185">Reference proteome</keyword>
<dbReference type="InterPro" id="IPR035923">
    <property type="entry name" value="TT1751-like_sf"/>
</dbReference>
<dbReference type="AlphaFoldDB" id="A0A0D7ALE7"/>
<dbReference type="InterPro" id="IPR005180">
    <property type="entry name" value="DUF302"/>
</dbReference>
<dbReference type="Pfam" id="PF03625">
    <property type="entry name" value="DUF302"/>
    <property type="match status" value="1"/>
</dbReference>
<protein>
    <recommendedName>
        <fullName evidence="1">DUF302 domain-containing protein</fullName>
    </recommendedName>
</protein>
<gene>
    <name evidence="2" type="ORF">FISHEDRAFT_70583</name>
</gene>
<dbReference type="EMBL" id="KN881649">
    <property type="protein sequence ID" value="KIY51608.1"/>
    <property type="molecule type" value="Genomic_DNA"/>
</dbReference>
<name>A0A0D7ALE7_9AGAR</name>
<proteinExistence type="predicted"/>
<evidence type="ECO:0000259" key="1">
    <source>
        <dbReference type="Pfam" id="PF03625"/>
    </source>
</evidence>
<organism evidence="2 3">
    <name type="scientific">Fistulina hepatica ATCC 64428</name>
    <dbReference type="NCBI Taxonomy" id="1128425"/>
    <lineage>
        <taxon>Eukaryota</taxon>
        <taxon>Fungi</taxon>
        <taxon>Dikarya</taxon>
        <taxon>Basidiomycota</taxon>
        <taxon>Agaricomycotina</taxon>
        <taxon>Agaricomycetes</taxon>
        <taxon>Agaricomycetidae</taxon>
        <taxon>Agaricales</taxon>
        <taxon>Fistulinaceae</taxon>
        <taxon>Fistulina</taxon>
    </lineage>
</organism>
<dbReference type="Gene3D" id="3.30.310.70">
    <property type="entry name" value="TT1751-like domain"/>
    <property type="match status" value="1"/>
</dbReference>
<sequence>MPHISTTSLTTRLVTVDTELAFSEVISLLENNVNKNSTTNIWDIVATATTSTELEGRINEIIEDRDFLYFSQAPYNSWLSLQLGRSVPKTVVYTLGNPLIAATILKFELKAALVVPFRLLVSEKEDGSGTTVAYYLPSSLVVLNEEENELHRNVEQLDAKIANLVLSITSPKVVT</sequence>
<accession>A0A0D7ALE7</accession>
<feature type="domain" description="DUF302" evidence="1">
    <location>
        <begin position="78"/>
        <end position="134"/>
    </location>
</feature>
<reference evidence="2 3" key="1">
    <citation type="journal article" date="2015" name="Fungal Genet. Biol.">
        <title>Evolution of novel wood decay mechanisms in Agaricales revealed by the genome sequences of Fistulina hepatica and Cylindrobasidium torrendii.</title>
        <authorList>
            <person name="Floudas D."/>
            <person name="Held B.W."/>
            <person name="Riley R."/>
            <person name="Nagy L.G."/>
            <person name="Koehler G."/>
            <person name="Ransdell A.S."/>
            <person name="Younus H."/>
            <person name="Chow J."/>
            <person name="Chiniquy J."/>
            <person name="Lipzen A."/>
            <person name="Tritt A."/>
            <person name="Sun H."/>
            <person name="Haridas S."/>
            <person name="LaButti K."/>
            <person name="Ohm R.A."/>
            <person name="Kues U."/>
            <person name="Blanchette R.A."/>
            <person name="Grigoriev I.V."/>
            <person name="Minto R.E."/>
            <person name="Hibbett D.S."/>
        </authorList>
    </citation>
    <scope>NUCLEOTIDE SEQUENCE [LARGE SCALE GENOMIC DNA]</scope>
    <source>
        <strain evidence="2 3">ATCC 64428</strain>
    </source>
</reference>
<dbReference type="SUPFAM" id="SSF103247">
    <property type="entry name" value="TT1751-like"/>
    <property type="match status" value="1"/>
</dbReference>
<dbReference type="OrthoDB" id="5190258at2759"/>
<evidence type="ECO:0000313" key="3">
    <source>
        <dbReference type="Proteomes" id="UP000054144"/>
    </source>
</evidence>
<evidence type="ECO:0000313" key="2">
    <source>
        <dbReference type="EMBL" id="KIY51608.1"/>
    </source>
</evidence>
<dbReference type="Proteomes" id="UP000054144">
    <property type="component" value="Unassembled WGS sequence"/>
</dbReference>